<keyword evidence="1" id="KW-0812">Transmembrane</keyword>
<evidence type="ECO:0000313" key="2">
    <source>
        <dbReference type="EMBL" id="MDQ7907443.1"/>
    </source>
</evidence>
<proteinExistence type="predicted"/>
<name>A0ABU0ZK68_9ACTN</name>
<dbReference type="Proteomes" id="UP001230908">
    <property type="component" value="Unassembled WGS sequence"/>
</dbReference>
<gene>
    <name evidence="2" type="ORF">RB614_23270</name>
</gene>
<feature type="transmembrane region" description="Helical" evidence="1">
    <location>
        <begin position="18"/>
        <end position="37"/>
    </location>
</feature>
<organism evidence="2 3">
    <name type="scientific">Phytohabitans maris</name>
    <dbReference type="NCBI Taxonomy" id="3071409"/>
    <lineage>
        <taxon>Bacteria</taxon>
        <taxon>Bacillati</taxon>
        <taxon>Actinomycetota</taxon>
        <taxon>Actinomycetes</taxon>
        <taxon>Micromonosporales</taxon>
        <taxon>Micromonosporaceae</taxon>
    </lineage>
</organism>
<keyword evidence="1" id="KW-0472">Membrane</keyword>
<protein>
    <recommendedName>
        <fullName evidence="4">DUF2147 domain-containing protein</fullName>
    </recommendedName>
</protein>
<keyword evidence="1" id="KW-1133">Transmembrane helix</keyword>
<sequence length="204" mass="22138">MPDQEPRRRRRFRPGKRVVYAITAVAGLLVLCVATGWSDVVLNPWARSLTGDPLLIGTWKGDLRASDGLRPMELRLARVPPRTSRGSCGGCETIEGTARVCAPGHAPDGFAISGKTRNWSGTAFHLSASTDERPPGTYTRLGDLEGEWDGRDTIRLRATLYIVVVNPDGSTTVSSDTQPADPEATLELRRAESDGSQTLQCPRP</sequence>
<evidence type="ECO:0000256" key="1">
    <source>
        <dbReference type="SAM" id="Phobius"/>
    </source>
</evidence>
<evidence type="ECO:0000313" key="3">
    <source>
        <dbReference type="Proteomes" id="UP001230908"/>
    </source>
</evidence>
<keyword evidence="3" id="KW-1185">Reference proteome</keyword>
<comment type="caution">
    <text evidence="2">The sequence shown here is derived from an EMBL/GenBank/DDBJ whole genome shotgun (WGS) entry which is preliminary data.</text>
</comment>
<dbReference type="RefSeq" id="WP_308714721.1">
    <property type="nucleotide sequence ID" value="NZ_JAVHUY010000022.1"/>
</dbReference>
<accession>A0ABU0ZK68</accession>
<dbReference type="EMBL" id="JAVHUY010000022">
    <property type="protein sequence ID" value="MDQ7907443.1"/>
    <property type="molecule type" value="Genomic_DNA"/>
</dbReference>
<reference evidence="2 3" key="1">
    <citation type="submission" date="2023-08" db="EMBL/GenBank/DDBJ databases">
        <title>Phytohabitans sansha sp. nov., isolated from marine sediment.</title>
        <authorList>
            <person name="Zhao Y."/>
            <person name="Yi K."/>
        </authorList>
    </citation>
    <scope>NUCLEOTIDE SEQUENCE [LARGE SCALE GENOMIC DNA]</scope>
    <source>
        <strain evidence="2 3">ZYX-F-186</strain>
    </source>
</reference>
<evidence type="ECO:0008006" key="4">
    <source>
        <dbReference type="Google" id="ProtNLM"/>
    </source>
</evidence>